<evidence type="ECO:0000313" key="2">
    <source>
        <dbReference type="Proteomes" id="UP000054248"/>
    </source>
</evidence>
<accession>A0A0C3LGH0</accession>
<reference evidence="1 2" key="1">
    <citation type="submission" date="2014-04" db="EMBL/GenBank/DDBJ databases">
        <authorList>
            <consortium name="DOE Joint Genome Institute"/>
            <person name="Kuo A."/>
            <person name="Girlanda M."/>
            <person name="Perotto S."/>
            <person name="Kohler A."/>
            <person name="Nagy L.G."/>
            <person name="Floudas D."/>
            <person name="Copeland A."/>
            <person name="Barry K.W."/>
            <person name="Cichocki N."/>
            <person name="Veneault-Fourrey C."/>
            <person name="LaButti K."/>
            <person name="Lindquist E.A."/>
            <person name="Lipzen A."/>
            <person name="Lundell T."/>
            <person name="Morin E."/>
            <person name="Murat C."/>
            <person name="Sun H."/>
            <person name="Tunlid A."/>
            <person name="Henrissat B."/>
            <person name="Grigoriev I.V."/>
            <person name="Hibbett D.S."/>
            <person name="Martin F."/>
            <person name="Nordberg H.P."/>
            <person name="Cantor M.N."/>
            <person name="Hua S.X."/>
        </authorList>
    </citation>
    <scope>NUCLEOTIDE SEQUENCE [LARGE SCALE GENOMIC DNA]</scope>
    <source>
        <strain evidence="1 2">MUT 4182</strain>
    </source>
</reference>
<evidence type="ECO:0000313" key="1">
    <source>
        <dbReference type="EMBL" id="KIO33058.1"/>
    </source>
</evidence>
<name>A0A0C3LGH0_9AGAM</name>
<dbReference type="HOGENOM" id="CLU_3070391_0_0_1"/>
<organism evidence="1 2">
    <name type="scientific">Tulasnella calospora MUT 4182</name>
    <dbReference type="NCBI Taxonomy" id="1051891"/>
    <lineage>
        <taxon>Eukaryota</taxon>
        <taxon>Fungi</taxon>
        <taxon>Dikarya</taxon>
        <taxon>Basidiomycota</taxon>
        <taxon>Agaricomycotina</taxon>
        <taxon>Agaricomycetes</taxon>
        <taxon>Cantharellales</taxon>
        <taxon>Tulasnellaceae</taxon>
        <taxon>Tulasnella</taxon>
    </lineage>
</organism>
<dbReference type="EMBL" id="KN822950">
    <property type="protein sequence ID" value="KIO33058.1"/>
    <property type="molecule type" value="Genomic_DNA"/>
</dbReference>
<proteinExistence type="predicted"/>
<dbReference type="Proteomes" id="UP000054248">
    <property type="component" value="Unassembled WGS sequence"/>
</dbReference>
<reference evidence="2" key="2">
    <citation type="submission" date="2015-01" db="EMBL/GenBank/DDBJ databases">
        <title>Evolutionary Origins and Diversification of the Mycorrhizal Mutualists.</title>
        <authorList>
            <consortium name="DOE Joint Genome Institute"/>
            <consortium name="Mycorrhizal Genomics Consortium"/>
            <person name="Kohler A."/>
            <person name="Kuo A."/>
            <person name="Nagy L.G."/>
            <person name="Floudas D."/>
            <person name="Copeland A."/>
            <person name="Barry K.W."/>
            <person name="Cichocki N."/>
            <person name="Veneault-Fourrey C."/>
            <person name="LaButti K."/>
            <person name="Lindquist E.A."/>
            <person name="Lipzen A."/>
            <person name="Lundell T."/>
            <person name="Morin E."/>
            <person name="Murat C."/>
            <person name="Riley R."/>
            <person name="Ohm R."/>
            <person name="Sun H."/>
            <person name="Tunlid A."/>
            <person name="Henrissat B."/>
            <person name="Grigoriev I.V."/>
            <person name="Hibbett D.S."/>
            <person name="Martin F."/>
        </authorList>
    </citation>
    <scope>NUCLEOTIDE SEQUENCE [LARGE SCALE GENOMIC DNA]</scope>
    <source>
        <strain evidence="2">MUT 4182</strain>
    </source>
</reference>
<gene>
    <name evidence="1" type="ORF">M407DRAFT_241141</name>
</gene>
<keyword evidence="2" id="KW-1185">Reference proteome</keyword>
<dbReference type="AlphaFoldDB" id="A0A0C3LGH0"/>
<sequence length="53" mass="5828">MTSHPWRSDWVFMGEQGFSTGEREGFDGSPGCSVSLKKKTALDLLDVPGPAWQ</sequence>
<protein>
    <submittedName>
        <fullName evidence="1">Uncharacterized protein</fullName>
    </submittedName>
</protein>